<dbReference type="Proteomes" id="UP000054324">
    <property type="component" value="Unassembled WGS sequence"/>
</dbReference>
<dbReference type="KEGG" id="ovi:T265_07908"/>
<evidence type="ECO:0000313" key="1">
    <source>
        <dbReference type="EMBL" id="KER24435.1"/>
    </source>
</evidence>
<gene>
    <name evidence="1" type="ORF">T265_07908</name>
</gene>
<reference evidence="1 2" key="1">
    <citation type="submission" date="2013-11" db="EMBL/GenBank/DDBJ databases">
        <title>Opisthorchis viverrini - life in the bile duct.</title>
        <authorList>
            <person name="Young N.D."/>
            <person name="Nagarajan N."/>
            <person name="Lin S.J."/>
            <person name="Korhonen P.K."/>
            <person name="Jex A.R."/>
            <person name="Hall R.S."/>
            <person name="Safavi-Hemami H."/>
            <person name="Kaewkong W."/>
            <person name="Bertrand D."/>
            <person name="Gao S."/>
            <person name="Seet Q."/>
            <person name="Wongkham S."/>
            <person name="Teh B.T."/>
            <person name="Wongkham C."/>
            <person name="Intapan P.M."/>
            <person name="Maleewong W."/>
            <person name="Yang X."/>
            <person name="Hu M."/>
            <person name="Wang Z."/>
            <person name="Hofmann A."/>
            <person name="Sternberg P.W."/>
            <person name="Tan P."/>
            <person name="Wang J."/>
            <person name="Gasser R.B."/>
        </authorList>
    </citation>
    <scope>NUCLEOTIDE SEQUENCE [LARGE SCALE GENOMIC DNA]</scope>
</reference>
<proteinExistence type="predicted"/>
<organism evidence="1 2">
    <name type="scientific">Opisthorchis viverrini</name>
    <name type="common">Southeast Asian liver fluke</name>
    <dbReference type="NCBI Taxonomy" id="6198"/>
    <lineage>
        <taxon>Eukaryota</taxon>
        <taxon>Metazoa</taxon>
        <taxon>Spiralia</taxon>
        <taxon>Lophotrochozoa</taxon>
        <taxon>Platyhelminthes</taxon>
        <taxon>Trematoda</taxon>
        <taxon>Digenea</taxon>
        <taxon>Opisthorchiida</taxon>
        <taxon>Opisthorchiata</taxon>
        <taxon>Opisthorchiidae</taxon>
        <taxon>Opisthorchis</taxon>
    </lineage>
</organism>
<accession>A0A074ZM37</accession>
<dbReference type="AlphaFoldDB" id="A0A074ZM37"/>
<name>A0A074ZM37_OPIVI</name>
<protein>
    <submittedName>
        <fullName evidence="1">Uncharacterized protein</fullName>
    </submittedName>
</protein>
<evidence type="ECO:0000313" key="2">
    <source>
        <dbReference type="Proteomes" id="UP000054324"/>
    </source>
</evidence>
<dbReference type="CTD" id="20322087"/>
<sequence>MSAAIKRYRRAHIKDHFSLRCRVLRNEVNDSAYGEIVRDLSLLIRVYGACVSTKDELMAAWGKSPHNSVVGGGLPISPSVTDGQTY</sequence>
<dbReference type="RefSeq" id="XP_009171832.1">
    <property type="nucleotide sequence ID" value="XM_009173568.1"/>
</dbReference>
<dbReference type="EMBL" id="KL596810">
    <property type="protein sequence ID" value="KER24435.1"/>
    <property type="molecule type" value="Genomic_DNA"/>
</dbReference>
<keyword evidence="2" id="KW-1185">Reference proteome</keyword>
<dbReference type="GeneID" id="20322087"/>